<protein>
    <recommendedName>
        <fullName evidence="4">PH domain-containing protein</fullName>
    </recommendedName>
</protein>
<dbReference type="EMBL" id="JBGBPQ010000007">
    <property type="protein sequence ID" value="KAL1521871.1"/>
    <property type="molecule type" value="Genomic_DNA"/>
</dbReference>
<feature type="region of interest" description="Disordered" evidence="1">
    <location>
        <begin position="124"/>
        <end position="149"/>
    </location>
</feature>
<reference evidence="2 3" key="1">
    <citation type="journal article" date="2024" name="Science">
        <title>Giant polyketide synthase enzymes in the biosynthesis of giant marine polyether toxins.</title>
        <authorList>
            <person name="Fallon T.R."/>
            <person name="Shende V.V."/>
            <person name="Wierzbicki I.H."/>
            <person name="Pendleton A.L."/>
            <person name="Watervoot N.F."/>
            <person name="Auber R.P."/>
            <person name="Gonzalez D.J."/>
            <person name="Wisecaver J.H."/>
            <person name="Moore B.S."/>
        </authorList>
    </citation>
    <scope>NUCLEOTIDE SEQUENCE [LARGE SCALE GENOMIC DNA]</scope>
    <source>
        <strain evidence="2 3">12B1</strain>
    </source>
</reference>
<sequence length="351" mass="37336">MLRLFARLSGSRHSTRSSFDHALHDGSFSSSPVLLAGPMSYRGVAGTAEFRGGYLSFSPEGGKATGIRVSELSVVVDASADGRSILCVATSAAPVEELHFASEAELRYWREGLQAYVRSLGGEPEVDEREAGGGGALAEGTAEGAPRGGEGDVYLKGQLWRLDDETGWQLGSCVFSAGELSHFPYEVHVAAATIRLSELSLVEGITPLRFCIATGSAYLTEFEAASEAEAQYWIHGLRAHTGQSKAQTVHGYVTDAVLLSFRSSENLEQEGADEGGKRPSLGDIAEEAPFHPPAESPPLGEGHSDEQVFTAAEFPDDPEDRRLHDGPNSLRVSMSSEGALLTKPRALSGDL</sequence>
<comment type="caution">
    <text evidence="2">The sequence shown here is derived from an EMBL/GenBank/DDBJ whole genome shotgun (WGS) entry which is preliminary data.</text>
</comment>
<evidence type="ECO:0008006" key="4">
    <source>
        <dbReference type="Google" id="ProtNLM"/>
    </source>
</evidence>
<dbReference type="SUPFAM" id="SSF50729">
    <property type="entry name" value="PH domain-like"/>
    <property type="match status" value="1"/>
</dbReference>
<evidence type="ECO:0000313" key="2">
    <source>
        <dbReference type="EMBL" id="KAL1521871.1"/>
    </source>
</evidence>
<evidence type="ECO:0000256" key="1">
    <source>
        <dbReference type="SAM" id="MobiDB-lite"/>
    </source>
</evidence>
<name>A0AB34JIX1_PRYPA</name>
<dbReference type="AlphaFoldDB" id="A0AB34JIX1"/>
<evidence type="ECO:0000313" key="3">
    <source>
        <dbReference type="Proteomes" id="UP001515480"/>
    </source>
</evidence>
<gene>
    <name evidence="2" type="ORF">AB1Y20_021522</name>
</gene>
<accession>A0AB34JIX1</accession>
<dbReference type="Proteomes" id="UP001515480">
    <property type="component" value="Unassembled WGS sequence"/>
</dbReference>
<keyword evidence="3" id="KW-1185">Reference proteome</keyword>
<feature type="region of interest" description="Disordered" evidence="1">
    <location>
        <begin position="266"/>
        <end position="351"/>
    </location>
</feature>
<proteinExistence type="predicted"/>
<organism evidence="2 3">
    <name type="scientific">Prymnesium parvum</name>
    <name type="common">Toxic golden alga</name>
    <dbReference type="NCBI Taxonomy" id="97485"/>
    <lineage>
        <taxon>Eukaryota</taxon>
        <taxon>Haptista</taxon>
        <taxon>Haptophyta</taxon>
        <taxon>Prymnesiophyceae</taxon>
        <taxon>Prymnesiales</taxon>
        <taxon>Prymnesiaceae</taxon>
        <taxon>Prymnesium</taxon>
    </lineage>
</organism>